<keyword evidence="2" id="KW-1185">Reference proteome</keyword>
<comment type="caution">
    <text evidence="1">The sequence shown here is derived from an EMBL/GenBank/DDBJ whole genome shotgun (WGS) entry which is preliminary data.</text>
</comment>
<dbReference type="AlphaFoldDB" id="A0A4C1Z8L0"/>
<proteinExistence type="predicted"/>
<protein>
    <submittedName>
        <fullName evidence="1">Uncharacterized protein</fullName>
    </submittedName>
</protein>
<name>A0A4C1Z8L0_EUMVA</name>
<evidence type="ECO:0000313" key="2">
    <source>
        <dbReference type="Proteomes" id="UP000299102"/>
    </source>
</evidence>
<dbReference type="EMBL" id="BGZK01001666">
    <property type="protein sequence ID" value="GBP84218.1"/>
    <property type="molecule type" value="Genomic_DNA"/>
</dbReference>
<dbReference type="OrthoDB" id="10578885at2759"/>
<accession>A0A4C1Z8L0</accession>
<sequence>MGGDEHLVNATHAYSFAPELQVSMGGDEHLIVATHGNSQRQRMSIGGKNWLIEASGVMKREWATETHIHWTISREGKGKAAFVITKKIEGKIMQSGDVLCANVEPCTGKSVEFLLRSVSSCPRGRIAHSSRRETDVERCRTRRPIVPLGRSFCALACTSSLKWNASERGNAAWVMFFMRAAGSIEL</sequence>
<organism evidence="1 2">
    <name type="scientific">Eumeta variegata</name>
    <name type="common">Bagworm moth</name>
    <name type="synonym">Eumeta japonica</name>
    <dbReference type="NCBI Taxonomy" id="151549"/>
    <lineage>
        <taxon>Eukaryota</taxon>
        <taxon>Metazoa</taxon>
        <taxon>Ecdysozoa</taxon>
        <taxon>Arthropoda</taxon>
        <taxon>Hexapoda</taxon>
        <taxon>Insecta</taxon>
        <taxon>Pterygota</taxon>
        <taxon>Neoptera</taxon>
        <taxon>Endopterygota</taxon>
        <taxon>Lepidoptera</taxon>
        <taxon>Glossata</taxon>
        <taxon>Ditrysia</taxon>
        <taxon>Tineoidea</taxon>
        <taxon>Psychidae</taxon>
        <taxon>Oiketicinae</taxon>
        <taxon>Eumeta</taxon>
    </lineage>
</organism>
<gene>
    <name evidence="1" type="ORF">EVAR_62234_1</name>
</gene>
<dbReference type="Proteomes" id="UP000299102">
    <property type="component" value="Unassembled WGS sequence"/>
</dbReference>
<reference evidence="1 2" key="1">
    <citation type="journal article" date="2019" name="Commun. Biol.">
        <title>The bagworm genome reveals a unique fibroin gene that provides high tensile strength.</title>
        <authorList>
            <person name="Kono N."/>
            <person name="Nakamura H."/>
            <person name="Ohtoshi R."/>
            <person name="Tomita M."/>
            <person name="Numata K."/>
            <person name="Arakawa K."/>
        </authorList>
    </citation>
    <scope>NUCLEOTIDE SEQUENCE [LARGE SCALE GENOMIC DNA]</scope>
</reference>
<evidence type="ECO:0000313" key="1">
    <source>
        <dbReference type="EMBL" id="GBP84218.1"/>
    </source>
</evidence>